<dbReference type="GeneID" id="65108429"/>
<sequence>MAAPRYNSFVSSPERLTKIKNAELRKLMQLGSCIRTPLEKKATFCYIWHLTDGGDMVHRVEYYSPNSDTVDRTFELNEETQIPLRDWYSIMSSVNDYPIFEEEVLERDRKRSIVHAFEQAALRHGRHLSLVNSGRVTGEKVEPFLRETGKILKEAREDLYKELDV</sequence>
<dbReference type="RefSeq" id="YP_010090937.1">
    <property type="nucleotide sequence ID" value="NC_055721.1"/>
</dbReference>
<proteinExistence type="predicted"/>
<name>A0A2Z5ZCA7_9CAUD</name>
<organism evidence="1 2">
    <name type="scientific">Escherichia phage EcS1</name>
    <dbReference type="NCBI Taxonomy" id="2083276"/>
    <lineage>
        <taxon>Viruses</taxon>
        <taxon>Duplodnaviria</taxon>
        <taxon>Heunggongvirae</taxon>
        <taxon>Uroviricota</taxon>
        <taxon>Caudoviricetes</taxon>
        <taxon>Pantevenvirales</taxon>
        <taxon>Straboviridae</taxon>
        <taxon>Tevenvirinae</taxon>
        <taxon>Kagamiyamavirus</taxon>
        <taxon>Kagamiyamavirus ecs1</taxon>
    </lineage>
</organism>
<dbReference type="Proteomes" id="UP000250157">
    <property type="component" value="Segment"/>
</dbReference>
<accession>A0A2Z5ZCA7</accession>
<evidence type="ECO:0000313" key="1">
    <source>
        <dbReference type="EMBL" id="BBC78290.1"/>
    </source>
</evidence>
<evidence type="ECO:0000313" key="2">
    <source>
        <dbReference type="Proteomes" id="UP000250157"/>
    </source>
</evidence>
<protein>
    <submittedName>
        <fullName evidence="1">Uncharacterized protein</fullName>
    </submittedName>
</protein>
<dbReference type="KEGG" id="vg:65108429"/>
<keyword evidence="2" id="KW-1185">Reference proteome</keyword>
<dbReference type="EMBL" id="LC371242">
    <property type="protein sequence ID" value="BBC78290.1"/>
    <property type="molecule type" value="Genomic_DNA"/>
</dbReference>
<reference evidence="1 2" key="1">
    <citation type="submission" date="2018-02" db="EMBL/GenBank/DDBJ databases">
        <title>Full genome sequencing of a novel polyvalent bacteriophage as one of T4-Family member.</title>
        <authorList>
            <person name="Kawasaki T."/>
            <person name="Saad A.M."/>
            <person name="Yamada T."/>
        </authorList>
    </citation>
    <scope>NUCLEOTIDE SEQUENCE [LARGE SCALE GENOMIC DNA]</scope>
    <source>
        <strain evidence="1 2">EcS1</strain>
    </source>
</reference>